<keyword evidence="4 8" id="KW-0460">Magnesium</keyword>
<dbReference type="Proteomes" id="UP000595481">
    <property type="component" value="Chromosome"/>
</dbReference>
<evidence type="ECO:0000259" key="11">
    <source>
        <dbReference type="PROSITE" id="PS52039"/>
    </source>
</evidence>
<dbReference type="InterPro" id="IPR003602">
    <property type="entry name" value="Topo_IA_DNA-bd_dom"/>
</dbReference>
<evidence type="ECO:0000256" key="3">
    <source>
        <dbReference type="ARBA" id="ARBA00022723"/>
    </source>
</evidence>
<reference evidence="12 13" key="1">
    <citation type="submission" date="2020-12" db="EMBL/GenBank/DDBJ databases">
        <title>FDA dAtabase for Regulatory Grade micrObial Sequences (FDA-ARGOS): Supporting development and validation of Infectious Disease Dx tests.</title>
        <authorList>
            <person name="Sproer C."/>
            <person name="Gronow S."/>
            <person name="Severitt S."/>
            <person name="Schroder I."/>
            <person name="Tallon L."/>
            <person name="Sadzewicz L."/>
            <person name="Zhao X."/>
            <person name="Boylan J."/>
            <person name="Ott S."/>
            <person name="Bowen H."/>
            <person name="Vavikolanu K."/>
            <person name="Mehta A."/>
            <person name="Aluvathingal J."/>
            <person name="Nadendla S."/>
            <person name="Lowell S."/>
            <person name="Myers T."/>
            <person name="Yan Y."/>
            <person name="Sichtig H."/>
        </authorList>
    </citation>
    <scope>NUCLEOTIDE SEQUENCE [LARGE SCALE GENOMIC DNA]</scope>
    <source>
        <strain evidence="12 13">FDAARGOS_986</strain>
    </source>
</reference>
<dbReference type="PANTHER" id="PTHR11390:SF21">
    <property type="entry name" value="DNA TOPOISOMERASE 3-ALPHA"/>
    <property type="match status" value="1"/>
</dbReference>
<feature type="domain" description="Topo IA-type catalytic" evidence="11">
    <location>
        <begin position="153"/>
        <end position="603"/>
    </location>
</feature>
<evidence type="ECO:0000256" key="1">
    <source>
        <dbReference type="ARBA" id="ARBA00000213"/>
    </source>
</evidence>
<dbReference type="InterPro" id="IPR013497">
    <property type="entry name" value="Topo_IA_cen"/>
</dbReference>
<dbReference type="PROSITE" id="PS52039">
    <property type="entry name" value="TOPO_IA_2"/>
    <property type="match status" value="1"/>
</dbReference>
<feature type="binding site" evidence="8">
    <location>
        <position position="103"/>
    </location>
    <ligand>
        <name>Mg(2+)</name>
        <dbReference type="ChEBI" id="CHEBI:18420"/>
        <label>1</label>
        <note>catalytic</note>
    </ligand>
</feature>
<dbReference type="InterPro" id="IPR023406">
    <property type="entry name" value="Topo_IA_AS"/>
</dbReference>
<dbReference type="InterPro" id="IPR023405">
    <property type="entry name" value="Topo_IA_core_domain"/>
</dbReference>
<dbReference type="InterPro" id="IPR000380">
    <property type="entry name" value="Topo_IA"/>
</dbReference>
<dbReference type="PROSITE" id="PS00396">
    <property type="entry name" value="TOPO_IA_1"/>
    <property type="match status" value="1"/>
</dbReference>
<dbReference type="InterPro" id="IPR003601">
    <property type="entry name" value="Topo_IA_2"/>
</dbReference>
<feature type="binding site" evidence="8">
    <location>
        <position position="103"/>
    </location>
    <ligand>
        <name>Mg(2+)</name>
        <dbReference type="ChEBI" id="CHEBI:18420"/>
        <label>2</label>
    </ligand>
</feature>
<name>A0A7T4DRL0_AERJA</name>
<feature type="active site" description="O-(5'-phospho-DNA)-tyrosine intermediate" evidence="8">
    <location>
        <position position="326"/>
    </location>
</feature>
<dbReference type="PANTHER" id="PTHR11390">
    <property type="entry name" value="PROKARYOTIC DNA TOPOISOMERASE"/>
    <property type="match status" value="1"/>
</dbReference>
<dbReference type="SMART" id="SM00436">
    <property type="entry name" value="TOP1Bc"/>
    <property type="match status" value="1"/>
</dbReference>
<evidence type="ECO:0000256" key="9">
    <source>
        <dbReference type="SAM" id="MobiDB-lite"/>
    </source>
</evidence>
<feature type="domain" description="Toprim" evidence="10">
    <location>
        <begin position="1"/>
        <end position="133"/>
    </location>
</feature>
<dbReference type="CDD" id="cd00186">
    <property type="entry name" value="TOP1Ac"/>
    <property type="match status" value="1"/>
</dbReference>
<evidence type="ECO:0000256" key="8">
    <source>
        <dbReference type="HAMAP-Rule" id="MF_00953"/>
    </source>
</evidence>
<dbReference type="InterPro" id="IPR013826">
    <property type="entry name" value="Topo_IA_cen_sub3"/>
</dbReference>
<feature type="compositionally biased region" description="Basic residues" evidence="9">
    <location>
        <begin position="654"/>
        <end position="664"/>
    </location>
</feature>
<dbReference type="Gene3D" id="1.10.290.10">
    <property type="entry name" value="Topoisomerase I, domain 4"/>
    <property type="match status" value="1"/>
</dbReference>
<feature type="site" description="Interaction with DNA" evidence="8">
    <location>
        <position position="176"/>
    </location>
</feature>
<keyword evidence="5 8" id="KW-0799">Topoisomerase</keyword>
<dbReference type="InterPro" id="IPR006171">
    <property type="entry name" value="TOPRIM_dom"/>
</dbReference>
<comment type="function">
    <text evidence="8">Releases the supercoiling and torsional tension of DNA, which is introduced during the DNA replication and transcription, by transiently cleaving and rejoining one strand of the DNA duplex. Introduces a single-strand break via transesterification at a target site in duplex DNA. The scissile phosphodiester is attacked by the catalytic tyrosine of the enzyme, resulting in the formation of a DNA-(5'-phosphotyrosyl)-enzyme intermediate and the expulsion of a 3'-OH DNA strand. The free DNA strand then undergoes passage around the unbroken strand, thus removing DNA supercoils. Finally, in the religation step, the DNA 3'-OH attacks the covalent intermediate to expel the active-site tyrosine and restore the DNA phosphodiester backbone.</text>
</comment>
<accession>A0A7T4DRL0</accession>
<keyword evidence="7 8" id="KW-0413">Isomerase</keyword>
<dbReference type="CDD" id="cd03362">
    <property type="entry name" value="TOPRIM_TopoIA_TopoIII"/>
    <property type="match status" value="1"/>
</dbReference>
<evidence type="ECO:0000259" key="10">
    <source>
        <dbReference type="PROSITE" id="PS50880"/>
    </source>
</evidence>
<feature type="site" description="Interaction with DNA" evidence="8">
    <location>
        <position position="183"/>
    </location>
</feature>
<keyword evidence="13" id="KW-1185">Reference proteome</keyword>
<dbReference type="HAMAP" id="MF_00953">
    <property type="entry name" value="Topoisom_3_prok"/>
    <property type="match status" value="1"/>
</dbReference>
<dbReference type="Gene3D" id="1.10.460.10">
    <property type="entry name" value="Topoisomerase I, domain 2"/>
    <property type="match status" value="1"/>
</dbReference>
<feature type="site" description="Interaction with DNA" evidence="8">
    <location>
        <position position="168"/>
    </location>
</feature>
<organism evidence="12 13">
    <name type="scientific">Aeromonas jandaei</name>
    <dbReference type="NCBI Taxonomy" id="650"/>
    <lineage>
        <taxon>Bacteria</taxon>
        <taxon>Pseudomonadati</taxon>
        <taxon>Pseudomonadota</taxon>
        <taxon>Gammaproteobacteria</taxon>
        <taxon>Aeromonadales</taxon>
        <taxon>Aeromonadaceae</taxon>
        <taxon>Aeromonas</taxon>
    </lineage>
</organism>
<dbReference type="EC" id="5.6.2.1" evidence="8"/>
<proteinExistence type="inferred from homology"/>
<feature type="site" description="Interaction with DNA" evidence="8">
    <location>
        <position position="61"/>
    </location>
</feature>
<comment type="similarity">
    <text evidence="2 8">Belongs to the type IA topoisomerase family.</text>
</comment>
<feature type="binding site" evidence="8">
    <location>
        <position position="105"/>
    </location>
    <ligand>
        <name>Mg(2+)</name>
        <dbReference type="ChEBI" id="CHEBI:18420"/>
        <label>2</label>
    </ligand>
</feature>
<dbReference type="InterPro" id="IPR013824">
    <property type="entry name" value="Topo_IA_cen_sub1"/>
</dbReference>
<evidence type="ECO:0000313" key="12">
    <source>
        <dbReference type="EMBL" id="QQB21694.1"/>
    </source>
</evidence>
<dbReference type="RefSeq" id="WP_042031860.1">
    <property type="nucleotide sequence ID" value="NZ_CAWMFX010000032.1"/>
</dbReference>
<sequence length="664" mass="73273">MRLFIAEKPTLGRAIADALPKPHKKGDGFIETAQGDVVTWCIGHLLEQAEPDAYDAAFKQWRMEHLPIVPAQWQLVAKPKTKTQLTVIKRLIKQADCVVNAGDPDREGQLLVDEVIDFLGYPKTRPVQRCLISDLNPPAVRRALDKLRDNKEFVPLAVSALARSRADWLYGINMTRAYTLLGRKAGCSELLSVGRVQTPLLGLVVRRDLEIEAFVPKPFYEVLAHLLTDSHERFTAKWLPSEACLPWQDEEGRVLNRALADKVVSRINGQPAQVESVEEQARKQAAPLPYNLSSLQIDAAKRFGMDAKRVLDICQSLYERHKLITYPRSDSRYLPTDHFKRAEQVRGAIAATAPALARAVAEADGKIRSKAWNDSKVDAHHAIIPTEKQGNPATLGADEAKLYGLIARQYLLQFYPPFEYNDSKVLLRIAGGLFQAKARRILKAGWKALLGVEEDDDEEKAGTLPALKEGEQLLCERGELQEKMTQPPKSFTDATLLAAMTGIARYVQDPEIRKTLRETDGLGTEATRAGIIDLLFKRRFLVRQGKSIKATPTGRALVQALPATATTPDMTALWEQSLGQIAERHGSYQQFMGPLTEQLHGLIEGARQDSGASFSALPKEAPGAGKRRFAKRKSPAAGGAAPRKSSGKSAGRSTGKRTTKSQAA</sequence>
<keyword evidence="6 8" id="KW-0238">DNA-binding</keyword>
<protein>
    <recommendedName>
        <fullName evidence="8">DNA topoisomerase 3</fullName>
        <ecNumber evidence="8">5.6.2.1</ecNumber>
    </recommendedName>
    <alternativeName>
        <fullName evidence="8">DNA topoisomerase III</fullName>
    </alternativeName>
</protein>
<feature type="compositionally biased region" description="Basic residues" evidence="9">
    <location>
        <begin position="625"/>
        <end position="634"/>
    </location>
</feature>
<comment type="cofactor">
    <cofactor evidence="8">
        <name>Mg(2+)</name>
        <dbReference type="ChEBI" id="CHEBI:18420"/>
    </cofactor>
    <text evidence="8">Binds two Mg(2+) per subunit.</text>
</comment>
<gene>
    <name evidence="8" type="primary">topB</name>
    <name evidence="12" type="ORF">I6H43_09365</name>
</gene>
<dbReference type="PRINTS" id="PR00417">
    <property type="entry name" value="PRTPISMRASEI"/>
</dbReference>
<dbReference type="NCBIfam" id="NF005829">
    <property type="entry name" value="PRK07726.1"/>
    <property type="match status" value="1"/>
</dbReference>
<evidence type="ECO:0000256" key="6">
    <source>
        <dbReference type="ARBA" id="ARBA00023125"/>
    </source>
</evidence>
<evidence type="ECO:0000256" key="5">
    <source>
        <dbReference type="ARBA" id="ARBA00023029"/>
    </source>
</evidence>
<evidence type="ECO:0000256" key="7">
    <source>
        <dbReference type="ARBA" id="ARBA00023235"/>
    </source>
</evidence>
<dbReference type="PROSITE" id="PS50880">
    <property type="entry name" value="TOPRIM"/>
    <property type="match status" value="1"/>
</dbReference>
<dbReference type="SMART" id="SM00437">
    <property type="entry name" value="TOP1Ac"/>
    <property type="match status" value="1"/>
</dbReference>
<feature type="region of interest" description="Interaction with DNA" evidence="8">
    <location>
        <begin position="192"/>
        <end position="197"/>
    </location>
</feature>
<dbReference type="Gene3D" id="2.70.20.10">
    <property type="entry name" value="Topoisomerase I, domain 3"/>
    <property type="match status" value="1"/>
</dbReference>
<dbReference type="GeneID" id="69551487"/>
<dbReference type="EMBL" id="CP066092">
    <property type="protein sequence ID" value="QQB21694.1"/>
    <property type="molecule type" value="Genomic_DNA"/>
</dbReference>
<feature type="site" description="Interaction with DNA" evidence="8">
    <location>
        <position position="328"/>
    </location>
</feature>
<dbReference type="Gene3D" id="3.40.50.140">
    <property type="match status" value="1"/>
</dbReference>
<dbReference type="InterPro" id="IPR013825">
    <property type="entry name" value="Topo_IA_cen_sub2"/>
</dbReference>
<dbReference type="Pfam" id="PF01131">
    <property type="entry name" value="Topoisom_bac"/>
    <property type="match status" value="1"/>
</dbReference>
<keyword evidence="3 8" id="KW-0479">Metal-binding</keyword>
<dbReference type="NCBIfam" id="TIGR01056">
    <property type="entry name" value="topB"/>
    <property type="match status" value="1"/>
</dbReference>
<dbReference type="SMART" id="SM00493">
    <property type="entry name" value="TOPRIM"/>
    <property type="match status" value="1"/>
</dbReference>
<dbReference type="SUPFAM" id="SSF56712">
    <property type="entry name" value="Prokaryotic type I DNA topoisomerase"/>
    <property type="match status" value="1"/>
</dbReference>
<evidence type="ECO:0000256" key="2">
    <source>
        <dbReference type="ARBA" id="ARBA00009446"/>
    </source>
</evidence>
<dbReference type="Pfam" id="PF01751">
    <property type="entry name" value="Toprim"/>
    <property type="match status" value="1"/>
</dbReference>
<dbReference type="InterPro" id="IPR005738">
    <property type="entry name" value="TopoIII"/>
</dbReference>
<evidence type="ECO:0000313" key="13">
    <source>
        <dbReference type="Proteomes" id="UP000595481"/>
    </source>
</evidence>
<feature type="region of interest" description="Disordered" evidence="9">
    <location>
        <begin position="611"/>
        <end position="664"/>
    </location>
</feature>
<feature type="binding site" evidence="8">
    <location>
        <position position="7"/>
    </location>
    <ligand>
        <name>Mg(2+)</name>
        <dbReference type="ChEBI" id="CHEBI:18420"/>
        <label>1</label>
        <note>catalytic</note>
    </ligand>
</feature>
<comment type="catalytic activity">
    <reaction evidence="1 8">
        <text>ATP-independent breakage of single-stranded DNA, followed by passage and rejoining.</text>
        <dbReference type="EC" id="5.6.2.1"/>
    </reaction>
</comment>
<dbReference type="InterPro" id="IPR034144">
    <property type="entry name" value="TOPRIM_TopoIII"/>
</dbReference>
<evidence type="ECO:0000256" key="4">
    <source>
        <dbReference type="ARBA" id="ARBA00022842"/>
    </source>
</evidence>